<dbReference type="Proteomes" id="UP000054172">
    <property type="component" value="Unassembled WGS sequence"/>
</dbReference>
<name>A0A0Q4B6P3_9BACT</name>
<protein>
    <recommendedName>
        <fullName evidence="3">Cell division protein FtsQ</fullName>
    </recommendedName>
</protein>
<evidence type="ECO:0000313" key="1">
    <source>
        <dbReference type="EMBL" id="KQM09538.1"/>
    </source>
</evidence>
<dbReference type="PATRIC" id="fig|1702214.3.peg.1722"/>
<gene>
    <name evidence="1" type="ORF">AL399_01230</name>
</gene>
<evidence type="ECO:0008006" key="3">
    <source>
        <dbReference type="Google" id="ProtNLM"/>
    </source>
</evidence>
<comment type="caution">
    <text evidence="1">The sequence shown here is derived from an EMBL/GenBank/DDBJ whole genome shotgun (WGS) entry which is preliminary data.</text>
</comment>
<proteinExistence type="predicted"/>
<accession>A0A0Q4B6P3</accession>
<keyword evidence="2" id="KW-1185">Reference proteome</keyword>
<organism evidence="1 2">
    <name type="scientific">Candidatus [Bacteroides] periocalifornicus</name>
    <dbReference type="NCBI Taxonomy" id="1702214"/>
    <lineage>
        <taxon>Bacteria</taxon>
        <taxon>Pseudomonadati</taxon>
        <taxon>Bacteroidota</taxon>
    </lineage>
</organism>
<sequence>MSKRRNLLGVVALLGFIALFVLTYGYTRTKADEVVCRSVSVRVMDSGELNFVTPRRVQEYLRVTLGDLRGRPAHEVNTHAVEQHLMKLPAVRTCQVYTDALGMLSIDLWQRRPKVRIMSRDGRSCYIDGEGMRFNLDSLYAAHTLVVSGNIGYPPAQVGQGADSLFWSTLFEFVSYIDDHPLWHSLIGQVYVANTKRIELIPRVGGLIVVLGPCQDYRYKLRKLRSLYQASLPAPGLDAYREINLAFTNQVICTKWE</sequence>
<dbReference type="STRING" id="1702214.AL399_01230"/>
<dbReference type="EMBL" id="LIIK01000003">
    <property type="protein sequence ID" value="KQM09538.1"/>
    <property type="molecule type" value="Genomic_DNA"/>
</dbReference>
<evidence type="ECO:0000313" key="2">
    <source>
        <dbReference type="Proteomes" id="UP000054172"/>
    </source>
</evidence>
<reference evidence="1" key="1">
    <citation type="submission" date="2015-08" db="EMBL/GenBank/DDBJ databases">
        <title>Candidatus Bacteriodes Periocalifornicus.</title>
        <authorList>
            <person name="McLean J.S."/>
            <person name="Kelley S."/>
        </authorList>
    </citation>
    <scope>NUCLEOTIDE SEQUENCE [LARGE SCALE GENOMIC DNA]</scope>
    <source>
        <strain evidence="1">12B</strain>
    </source>
</reference>
<dbReference type="AlphaFoldDB" id="A0A0Q4B6P3"/>